<dbReference type="Gene3D" id="1.25.40.20">
    <property type="entry name" value="Ankyrin repeat-containing domain"/>
    <property type="match status" value="2"/>
</dbReference>
<accession>A0A1X7SUA5</accession>
<dbReference type="OrthoDB" id="6132712at2759"/>
<evidence type="ECO:0000256" key="1">
    <source>
        <dbReference type="PROSITE-ProRule" id="PRU00023"/>
    </source>
</evidence>
<name>A0A1X7SUA5_AMPQE</name>
<dbReference type="InterPro" id="IPR036770">
    <property type="entry name" value="Ankyrin_rpt-contain_sf"/>
</dbReference>
<evidence type="ECO:0000256" key="2">
    <source>
        <dbReference type="SAM" id="MobiDB-lite"/>
    </source>
</evidence>
<dbReference type="AlphaFoldDB" id="A0A1X7SUA5"/>
<dbReference type="SUPFAM" id="SSF48403">
    <property type="entry name" value="Ankyrin repeat"/>
    <property type="match status" value="1"/>
</dbReference>
<sequence length="112" mass="11834">LLLNNGADRSTENNLGHTALVAAARDGHDEIVQLLSEEADPNTSVHNEELYEAAERGDSTSVQSALSQGANVNYQNPEEGGATSLHVAARGGYHDVVQVLLSAGAKIRLRDT</sequence>
<keyword evidence="1" id="KW-0040">ANK repeat</keyword>
<dbReference type="PROSITE" id="PS50088">
    <property type="entry name" value="ANK_REPEAT"/>
    <property type="match status" value="1"/>
</dbReference>
<reference evidence="3" key="1">
    <citation type="submission" date="2017-05" db="UniProtKB">
        <authorList>
            <consortium name="EnsemblMetazoa"/>
        </authorList>
    </citation>
    <scope>IDENTIFICATION</scope>
</reference>
<dbReference type="PROSITE" id="PS50297">
    <property type="entry name" value="ANK_REP_REGION"/>
    <property type="match status" value="1"/>
</dbReference>
<feature type="repeat" description="ANK" evidence="1">
    <location>
        <begin position="80"/>
        <end position="112"/>
    </location>
</feature>
<protein>
    <submittedName>
        <fullName evidence="3">Uncharacterized protein</fullName>
    </submittedName>
</protein>
<dbReference type="InterPro" id="IPR039323">
    <property type="entry name" value="ANKRD_45/46/60"/>
</dbReference>
<evidence type="ECO:0000313" key="3">
    <source>
        <dbReference type="EnsemblMetazoa" id="Aqu2.1.05565_001"/>
    </source>
</evidence>
<dbReference type="InterPro" id="IPR002110">
    <property type="entry name" value="Ankyrin_rpt"/>
</dbReference>
<feature type="compositionally biased region" description="Polar residues" evidence="2">
    <location>
        <begin position="59"/>
        <end position="76"/>
    </location>
</feature>
<proteinExistence type="predicted"/>
<dbReference type="Pfam" id="PF12796">
    <property type="entry name" value="Ank_2"/>
    <property type="match status" value="1"/>
</dbReference>
<feature type="region of interest" description="Disordered" evidence="2">
    <location>
        <begin position="53"/>
        <end position="85"/>
    </location>
</feature>
<dbReference type="Pfam" id="PF00023">
    <property type="entry name" value="Ank"/>
    <property type="match status" value="1"/>
</dbReference>
<dbReference type="PRINTS" id="PR01415">
    <property type="entry name" value="ANKYRIN"/>
</dbReference>
<dbReference type="SMART" id="SM00248">
    <property type="entry name" value="ANK"/>
    <property type="match status" value="3"/>
</dbReference>
<dbReference type="PANTHER" id="PTHR22677:SF4">
    <property type="entry name" value="USHER SYNDROME TYPE-1G PROTEIN-LIKE PROTEIN"/>
    <property type="match status" value="1"/>
</dbReference>
<dbReference type="PANTHER" id="PTHR22677">
    <property type="entry name" value="ANKYRIN REPEAT DOMAIN-CONTAINING PROTEIN 60"/>
    <property type="match status" value="1"/>
</dbReference>
<dbReference type="InParanoid" id="A0A1X7SUA5"/>
<dbReference type="EnsemblMetazoa" id="Aqu2.1.05565_001">
    <property type="protein sequence ID" value="Aqu2.1.05565_001"/>
    <property type="gene ID" value="Aqu2.1.05565"/>
</dbReference>
<organism evidence="3">
    <name type="scientific">Amphimedon queenslandica</name>
    <name type="common">Sponge</name>
    <dbReference type="NCBI Taxonomy" id="400682"/>
    <lineage>
        <taxon>Eukaryota</taxon>
        <taxon>Metazoa</taxon>
        <taxon>Porifera</taxon>
        <taxon>Demospongiae</taxon>
        <taxon>Heteroscleromorpha</taxon>
        <taxon>Haplosclerida</taxon>
        <taxon>Niphatidae</taxon>
        <taxon>Amphimedon</taxon>
    </lineage>
</organism>